<dbReference type="Proteomes" id="UP001152759">
    <property type="component" value="Chromosome 9"/>
</dbReference>
<reference evidence="1" key="1">
    <citation type="submission" date="2021-12" db="EMBL/GenBank/DDBJ databases">
        <authorList>
            <person name="King R."/>
        </authorList>
    </citation>
    <scope>NUCLEOTIDE SEQUENCE</scope>
</reference>
<evidence type="ECO:0000313" key="2">
    <source>
        <dbReference type="Proteomes" id="UP001152759"/>
    </source>
</evidence>
<dbReference type="SUPFAM" id="SSF51126">
    <property type="entry name" value="Pectin lyase-like"/>
    <property type="match status" value="1"/>
</dbReference>
<dbReference type="AlphaFoldDB" id="A0A9P0ALW3"/>
<name>A0A9P0ALW3_BEMTA</name>
<dbReference type="InterPro" id="IPR011050">
    <property type="entry name" value="Pectin_lyase_fold/virulence"/>
</dbReference>
<accession>A0A9P0ALW3</accession>
<protein>
    <submittedName>
        <fullName evidence="1">Uncharacterized protein</fullName>
    </submittedName>
</protein>
<sequence length="203" mass="22739">MCWPPSVMVQSTSTVLVNAEAPEAIQFKTHFSGPQNVATDSNEYTLHPRGLLSFFGFGGSSLFGGGGWNMGGVTHSGDTHVNIGHNSFQYDEKDFVLHSLNANEGVTIRNSKIYHGKKLIADLKEKTPEAMYQKTPDGARWFVNVKIPNGQLMTSAEIKQFNKDWAKNTGQTEAEVETWQKEKQASLKRELEKGTSQRSSWWW</sequence>
<keyword evidence="2" id="KW-1185">Reference proteome</keyword>
<proteinExistence type="predicted"/>
<gene>
    <name evidence="1" type="ORF">BEMITA_LOCUS14181</name>
</gene>
<evidence type="ECO:0000313" key="1">
    <source>
        <dbReference type="EMBL" id="CAH0396074.1"/>
    </source>
</evidence>
<organism evidence="1 2">
    <name type="scientific">Bemisia tabaci</name>
    <name type="common">Sweetpotato whitefly</name>
    <name type="synonym">Aleurodes tabaci</name>
    <dbReference type="NCBI Taxonomy" id="7038"/>
    <lineage>
        <taxon>Eukaryota</taxon>
        <taxon>Metazoa</taxon>
        <taxon>Ecdysozoa</taxon>
        <taxon>Arthropoda</taxon>
        <taxon>Hexapoda</taxon>
        <taxon>Insecta</taxon>
        <taxon>Pterygota</taxon>
        <taxon>Neoptera</taxon>
        <taxon>Paraneoptera</taxon>
        <taxon>Hemiptera</taxon>
        <taxon>Sternorrhyncha</taxon>
        <taxon>Aleyrodoidea</taxon>
        <taxon>Aleyrodidae</taxon>
        <taxon>Aleyrodinae</taxon>
        <taxon>Bemisia</taxon>
    </lineage>
</organism>
<dbReference type="EMBL" id="OU963870">
    <property type="protein sequence ID" value="CAH0396074.1"/>
    <property type="molecule type" value="Genomic_DNA"/>
</dbReference>